<sequence>MHATLSSPHSGGIRLAFEVALGACVFLLQSADRKEAMQILYNESVLEGGVLTRMPGWRTYRPLSDEIRALEQRTELPQAWGGESLERSKAALPIFLTAEIPVKTTRGLFESLENFVFRNDTNVVFVDTTSVEELKARPNMLPWPDSPSPFLNASVSSIKDFARNNFPGHLIRYEAFIILDEITAKDASTCILVDTGTVGHDCKPHDGLLRCEWPMVFLMLQNFEVANMGYYDFTMSSSQGDGVERNFDFGIAGDT</sequence>
<dbReference type="Proteomes" id="UP000800041">
    <property type="component" value="Unassembled WGS sequence"/>
</dbReference>
<proteinExistence type="predicted"/>
<gene>
    <name evidence="1" type="ORF">K402DRAFT_394208</name>
</gene>
<dbReference type="AlphaFoldDB" id="A0A6G1GYT9"/>
<organism evidence="1 2">
    <name type="scientific">Aulographum hederae CBS 113979</name>
    <dbReference type="NCBI Taxonomy" id="1176131"/>
    <lineage>
        <taxon>Eukaryota</taxon>
        <taxon>Fungi</taxon>
        <taxon>Dikarya</taxon>
        <taxon>Ascomycota</taxon>
        <taxon>Pezizomycotina</taxon>
        <taxon>Dothideomycetes</taxon>
        <taxon>Pleosporomycetidae</taxon>
        <taxon>Aulographales</taxon>
        <taxon>Aulographaceae</taxon>
    </lineage>
</organism>
<keyword evidence="2" id="KW-1185">Reference proteome</keyword>
<name>A0A6G1GYT9_9PEZI</name>
<evidence type="ECO:0000313" key="1">
    <source>
        <dbReference type="EMBL" id="KAF1985957.1"/>
    </source>
</evidence>
<dbReference type="OrthoDB" id="4483229at2759"/>
<reference evidence="1" key="1">
    <citation type="journal article" date="2020" name="Stud. Mycol.">
        <title>101 Dothideomycetes genomes: a test case for predicting lifestyles and emergence of pathogens.</title>
        <authorList>
            <person name="Haridas S."/>
            <person name="Albert R."/>
            <person name="Binder M."/>
            <person name="Bloem J."/>
            <person name="Labutti K."/>
            <person name="Salamov A."/>
            <person name="Andreopoulos B."/>
            <person name="Baker S."/>
            <person name="Barry K."/>
            <person name="Bills G."/>
            <person name="Bluhm B."/>
            <person name="Cannon C."/>
            <person name="Castanera R."/>
            <person name="Culley D."/>
            <person name="Daum C."/>
            <person name="Ezra D."/>
            <person name="Gonzalez J."/>
            <person name="Henrissat B."/>
            <person name="Kuo A."/>
            <person name="Liang C."/>
            <person name="Lipzen A."/>
            <person name="Lutzoni F."/>
            <person name="Magnuson J."/>
            <person name="Mondo S."/>
            <person name="Nolan M."/>
            <person name="Ohm R."/>
            <person name="Pangilinan J."/>
            <person name="Park H.-J."/>
            <person name="Ramirez L."/>
            <person name="Alfaro M."/>
            <person name="Sun H."/>
            <person name="Tritt A."/>
            <person name="Yoshinaga Y."/>
            <person name="Zwiers L.-H."/>
            <person name="Turgeon B."/>
            <person name="Goodwin S."/>
            <person name="Spatafora J."/>
            <person name="Crous P."/>
            <person name="Grigoriev I."/>
        </authorList>
    </citation>
    <scope>NUCLEOTIDE SEQUENCE</scope>
    <source>
        <strain evidence="1">CBS 113979</strain>
    </source>
</reference>
<dbReference type="EMBL" id="ML977159">
    <property type="protein sequence ID" value="KAF1985957.1"/>
    <property type="molecule type" value="Genomic_DNA"/>
</dbReference>
<accession>A0A6G1GYT9</accession>
<evidence type="ECO:0000313" key="2">
    <source>
        <dbReference type="Proteomes" id="UP000800041"/>
    </source>
</evidence>
<protein>
    <submittedName>
        <fullName evidence="1">Uncharacterized protein</fullName>
    </submittedName>
</protein>